<evidence type="ECO:0000259" key="2">
    <source>
        <dbReference type="Pfam" id="PF01609"/>
    </source>
</evidence>
<evidence type="ECO:0000313" key="3">
    <source>
        <dbReference type="EMBL" id="SHL23969.1"/>
    </source>
</evidence>
<organism evidence="3 4">
    <name type="scientific">Fibrobacter intestinalis</name>
    <dbReference type="NCBI Taxonomy" id="28122"/>
    <lineage>
        <taxon>Bacteria</taxon>
        <taxon>Pseudomonadati</taxon>
        <taxon>Fibrobacterota</taxon>
        <taxon>Fibrobacteria</taxon>
        <taxon>Fibrobacterales</taxon>
        <taxon>Fibrobacteraceae</taxon>
        <taxon>Fibrobacter</taxon>
    </lineage>
</organism>
<feature type="signal peptide" evidence="1">
    <location>
        <begin position="1"/>
        <end position="31"/>
    </location>
</feature>
<dbReference type="GO" id="GO:0003677">
    <property type="term" value="F:DNA binding"/>
    <property type="evidence" value="ECO:0007669"/>
    <property type="project" value="InterPro"/>
</dbReference>
<evidence type="ECO:0000313" key="4">
    <source>
        <dbReference type="Proteomes" id="UP000184275"/>
    </source>
</evidence>
<dbReference type="Pfam" id="PF01609">
    <property type="entry name" value="DDE_Tnp_1"/>
    <property type="match status" value="1"/>
</dbReference>
<dbReference type="InterPro" id="IPR002559">
    <property type="entry name" value="Transposase_11"/>
</dbReference>
<keyword evidence="4" id="KW-1185">Reference proteome</keyword>
<proteinExistence type="predicted"/>
<dbReference type="PANTHER" id="PTHR33258:SF1">
    <property type="entry name" value="TRANSPOSASE INSL FOR INSERTION SEQUENCE ELEMENT IS186A-RELATED"/>
    <property type="match status" value="1"/>
</dbReference>
<dbReference type="Proteomes" id="UP000184275">
    <property type="component" value="Unassembled WGS sequence"/>
</dbReference>
<feature type="domain" description="Transposase IS4-like" evidence="2">
    <location>
        <begin position="99"/>
        <end position="230"/>
    </location>
</feature>
<protein>
    <submittedName>
        <fullName evidence="3">Transposase DDE domain-containing protein</fullName>
    </submittedName>
</protein>
<keyword evidence="1" id="KW-0732">Signal</keyword>
<dbReference type="EMBL" id="FRAW01000051">
    <property type="protein sequence ID" value="SHL23969.1"/>
    <property type="molecule type" value="Genomic_DNA"/>
</dbReference>
<reference evidence="4" key="1">
    <citation type="submission" date="2016-11" db="EMBL/GenBank/DDBJ databases">
        <authorList>
            <person name="Varghese N."/>
            <person name="Submissions S."/>
        </authorList>
    </citation>
    <scope>NUCLEOTIDE SEQUENCE [LARGE SCALE GENOMIC DNA]</scope>
    <source>
        <strain evidence="4">UWOS</strain>
    </source>
</reference>
<feature type="chain" id="PRO_5012138732" evidence="1">
    <location>
        <begin position="32"/>
        <end position="296"/>
    </location>
</feature>
<gene>
    <name evidence="3" type="ORF">SAMN05720469_1511</name>
</gene>
<dbReference type="RefSeq" id="WP_073306221.1">
    <property type="nucleotide sequence ID" value="NZ_FRAW01000051.1"/>
</dbReference>
<dbReference type="GO" id="GO:0004803">
    <property type="term" value="F:transposase activity"/>
    <property type="evidence" value="ECO:0007669"/>
    <property type="project" value="InterPro"/>
</dbReference>
<sequence length="296" mass="33327">MPKYTQKNRRAKGISCRSLLATMVFASLARADSLKPTVKTLETIGGSLPNLGIERVPSRSNLGYCLGHRPSGIFREFFEAYASALSKKLYGKRKPNRLKRKVFSIDSTIIPLCLSLFDWARFHHRKGATKAHTLLDHDGLIPSVVQVTAGCEHDASVFGRMLDDLAWKLLPGSIVLMDRGYACFDLFRKMSDMKLVFVTRLKKNMAYEVKEEYVLPDVDGLVSDRKAVFQSLNGRECGELRLVTALRPNLFRSTPLDIWLQKPFAPPDESEPHVQQSLFPPGFLGQQTGRRCKISP</sequence>
<dbReference type="AlphaFoldDB" id="A0A1M6Z0Y1"/>
<name>A0A1M6Z0Y1_9BACT</name>
<dbReference type="GO" id="GO:0006313">
    <property type="term" value="P:DNA transposition"/>
    <property type="evidence" value="ECO:0007669"/>
    <property type="project" value="InterPro"/>
</dbReference>
<evidence type="ECO:0000256" key="1">
    <source>
        <dbReference type="SAM" id="SignalP"/>
    </source>
</evidence>
<dbReference type="InterPro" id="IPR012337">
    <property type="entry name" value="RNaseH-like_sf"/>
</dbReference>
<dbReference type="PANTHER" id="PTHR33258">
    <property type="entry name" value="TRANSPOSASE INSL FOR INSERTION SEQUENCE ELEMENT IS186A-RELATED"/>
    <property type="match status" value="1"/>
</dbReference>
<dbReference type="SUPFAM" id="SSF53098">
    <property type="entry name" value="Ribonuclease H-like"/>
    <property type="match status" value="1"/>
</dbReference>
<accession>A0A1M6Z0Y1</accession>